<evidence type="ECO:0000313" key="2">
    <source>
        <dbReference type="EMBL" id="AUD77732.1"/>
    </source>
</evidence>
<keyword evidence="1" id="KW-0812">Transmembrane</keyword>
<keyword evidence="1" id="KW-0472">Membrane</keyword>
<evidence type="ECO:0000256" key="1">
    <source>
        <dbReference type="SAM" id="Phobius"/>
    </source>
</evidence>
<feature type="transmembrane region" description="Helical" evidence="1">
    <location>
        <begin position="12"/>
        <end position="34"/>
    </location>
</feature>
<dbReference type="KEGG" id="kpd:CW740_00170"/>
<dbReference type="RefSeq" id="WP_106645656.1">
    <property type="nucleotide sequence ID" value="NZ_BMGO01000001.1"/>
</dbReference>
<sequence length="109" mass="12361">MKSILNSKWKIMVAAIPFALICFYIFLRYVPWLFASEPIEMIEFYDVSNDKVPEGALSFAINHGKAMYYFEPVPSEALSLACAVVVIFSIALLVLFYLGKNLKNLDNVN</sequence>
<gene>
    <name evidence="2" type="ORF">CW740_00170</name>
</gene>
<dbReference type="EMBL" id="CP025120">
    <property type="protein sequence ID" value="AUD77732.1"/>
    <property type="molecule type" value="Genomic_DNA"/>
</dbReference>
<protein>
    <recommendedName>
        <fullName evidence="4">DUF4306 domain-containing protein</fullName>
    </recommendedName>
</protein>
<organism evidence="2 3">
    <name type="scientific">Kangiella profundi</name>
    <dbReference type="NCBI Taxonomy" id="1561924"/>
    <lineage>
        <taxon>Bacteria</taxon>
        <taxon>Pseudomonadati</taxon>
        <taxon>Pseudomonadota</taxon>
        <taxon>Gammaproteobacteria</taxon>
        <taxon>Kangiellales</taxon>
        <taxon>Kangiellaceae</taxon>
        <taxon>Kangiella</taxon>
    </lineage>
</organism>
<feature type="transmembrane region" description="Helical" evidence="1">
    <location>
        <begin position="77"/>
        <end position="98"/>
    </location>
</feature>
<evidence type="ECO:0008006" key="4">
    <source>
        <dbReference type="Google" id="ProtNLM"/>
    </source>
</evidence>
<dbReference type="AlphaFoldDB" id="A0A2K9AJC0"/>
<name>A0A2K9AJC0_9GAMM</name>
<evidence type="ECO:0000313" key="3">
    <source>
        <dbReference type="Proteomes" id="UP000232693"/>
    </source>
</evidence>
<proteinExistence type="predicted"/>
<keyword evidence="1" id="KW-1133">Transmembrane helix</keyword>
<dbReference type="Proteomes" id="UP000232693">
    <property type="component" value="Chromosome"/>
</dbReference>
<keyword evidence="3" id="KW-1185">Reference proteome</keyword>
<accession>A0A2K9AJC0</accession>
<reference evidence="2 3" key="1">
    <citation type="submission" date="2017-12" db="EMBL/GenBank/DDBJ databases">
        <title>Kangiella profundi FT102 completed genome.</title>
        <authorList>
            <person name="Xu J."/>
            <person name="Wang J."/>
            <person name="Lu Y."/>
        </authorList>
    </citation>
    <scope>NUCLEOTIDE SEQUENCE [LARGE SCALE GENOMIC DNA]</scope>
    <source>
        <strain evidence="2 3">FT102</strain>
    </source>
</reference>